<dbReference type="Gene3D" id="1.10.357.10">
    <property type="entry name" value="Tetracycline Repressor, domain 2"/>
    <property type="match status" value="1"/>
</dbReference>
<evidence type="ECO:0000256" key="1">
    <source>
        <dbReference type="ARBA" id="ARBA00023015"/>
    </source>
</evidence>
<keyword evidence="3" id="KW-0804">Transcription</keyword>
<evidence type="ECO:0000259" key="5">
    <source>
        <dbReference type="PROSITE" id="PS50977"/>
    </source>
</evidence>
<dbReference type="PRINTS" id="PR00455">
    <property type="entry name" value="HTHTETR"/>
</dbReference>
<keyword evidence="1" id="KW-0805">Transcription regulation</keyword>
<protein>
    <submittedName>
        <fullName evidence="6">AcrR family transcriptional regulator</fullName>
    </submittedName>
</protein>
<evidence type="ECO:0000256" key="3">
    <source>
        <dbReference type="ARBA" id="ARBA00023163"/>
    </source>
</evidence>
<dbReference type="GO" id="GO:0000976">
    <property type="term" value="F:transcription cis-regulatory region binding"/>
    <property type="evidence" value="ECO:0007669"/>
    <property type="project" value="TreeGrafter"/>
</dbReference>
<feature type="domain" description="HTH tetR-type" evidence="5">
    <location>
        <begin position="12"/>
        <end position="72"/>
    </location>
</feature>
<dbReference type="InterPro" id="IPR001647">
    <property type="entry name" value="HTH_TetR"/>
</dbReference>
<evidence type="ECO:0000313" key="6">
    <source>
        <dbReference type="EMBL" id="MBB5699691.1"/>
    </source>
</evidence>
<evidence type="ECO:0000256" key="4">
    <source>
        <dbReference type="PROSITE-ProRule" id="PRU00335"/>
    </source>
</evidence>
<dbReference type="PROSITE" id="PS50977">
    <property type="entry name" value="HTH_TETR_2"/>
    <property type="match status" value="1"/>
</dbReference>
<dbReference type="PANTHER" id="PTHR30055">
    <property type="entry name" value="HTH-TYPE TRANSCRIPTIONAL REGULATOR RUTR"/>
    <property type="match status" value="1"/>
</dbReference>
<dbReference type="AlphaFoldDB" id="A0A7W9EKI6"/>
<comment type="caution">
    <text evidence="6">The sequence shown here is derived from an EMBL/GenBank/DDBJ whole genome shotgun (WGS) entry which is preliminary data.</text>
</comment>
<dbReference type="RefSeq" id="WP_343053289.1">
    <property type="nucleotide sequence ID" value="NZ_JACIJJ010000004.1"/>
</dbReference>
<keyword evidence="7" id="KW-1185">Reference proteome</keyword>
<gene>
    <name evidence="6" type="ORF">FHR19_003057</name>
</gene>
<dbReference type="InterPro" id="IPR036271">
    <property type="entry name" value="Tet_transcr_reg_TetR-rel_C_sf"/>
</dbReference>
<accession>A0A7W9EKI6</accession>
<name>A0A7W9EKI6_9SPHN</name>
<feature type="DNA-binding region" description="H-T-H motif" evidence="4">
    <location>
        <begin position="35"/>
        <end position="54"/>
    </location>
</feature>
<dbReference type="Proteomes" id="UP000557739">
    <property type="component" value="Unassembled WGS sequence"/>
</dbReference>
<dbReference type="PANTHER" id="PTHR30055:SF220">
    <property type="entry name" value="TETR-FAMILY REGULATORY PROTEIN"/>
    <property type="match status" value="1"/>
</dbReference>
<dbReference type="Pfam" id="PF00440">
    <property type="entry name" value="TetR_N"/>
    <property type="match status" value="1"/>
</dbReference>
<dbReference type="InterPro" id="IPR050109">
    <property type="entry name" value="HTH-type_TetR-like_transc_reg"/>
</dbReference>
<reference evidence="6 7" key="1">
    <citation type="submission" date="2020-08" db="EMBL/GenBank/DDBJ databases">
        <title>Genomic Encyclopedia of Type Strains, Phase IV (KMG-IV): sequencing the most valuable type-strain genomes for metagenomic binning, comparative biology and taxonomic classification.</title>
        <authorList>
            <person name="Goeker M."/>
        </authorList>
    </citation>
    <scope>NUCLEOTIDE SEQUENCE [LARGE SCALE GENOMIC DNA]</scope>
    <source>
        <strain evidence="6 7">DSM 27244</strain>
    </source>
</reference>
<sequence length="203" mass="22084">MAIKAEKPYHREDLRGDLVRAGREYVAANGYHSLSVRTLAQSVGVSPGAPYRHFSDRRALLLAIAIDGYTDLFSAARAINASAHDPEEALIGAGLGYLEFVTANPRLAELMYESELTSPSIDPALLEYQHIGQAALTEPLRAAVPDCDEAELAIRVLALWSSIYGFATLRKRQMVSEFVPHGLASDEVARRTITLAVHAAIRG</sequence>
<dbReference type="InterPro" id="IPR025996">
    <property type="entry name" value="MT1864/Rv1816-like_C"/>
</dbReference>
<evidence type="ECO:0000256" key="2">
    <source>
        <dbReference type="ARBA" id="ARBA00023125"/>
    </source>
</evidence>
<dbReference type="EMBL" id="JACIJJ010000004">
    <property type="protein sequence ID" value="MBB5699691.1"/>
    <property type="molecule type" value="Genomic_DNA"/>
</dbReference>
<keyword evidence="2 4" id="KW-0238">DNA-binding</keyword>
<dbReference type="Pfam" id="PF13305">
    <property type="entry name" value="TetR_C_33"/>
    <property type="match status" value="1"/>
</dbReference>
<organism evidence="6 7">
    <name type="scientific">Sphingomonas yantingensis</name>
    <dbReference type="NCBI Taxonomy" id="1241761"/>
    <lineage>
        <taxon>Bacteria</taxon>
        <taxon>Pseudomonadati</taxon>
        <taxon>Pseudomonadota</taxon>
        <taxon>Alphaproteobacteria</taxon>
        <taxon>Sphingomonadales</taxon>
        <taxon>Sphingomonadaceae</taxon>
        <taxon>Sphingomonas</taxon>
    </lineage>
</organism>
<evidence type="ECO:0000313" key="7">
    <source>
        <dbReference type="Proteomes" id="UP000557739"/>
    </source>
</evidence>
<dbReference type="SUPFAM" id="SSF46689">
    <property type="entry name" value="Homeodomain-like"/>
    <property type="match status" value="1"/>
</dbReference>
<dbReference type="GO" id="GO:0003700">
    <property type="term" value="F:DNA-binding transcription factor activity"/>
    <property type="evidence" value="ECO:0007669"/>
    <property type="project" value="TreeGrafter"/>
</dbReference>
<dbReference type="SUPFAM" id="SSF48498">
    <property type="entry name" value="Tetracyclin repressor-like, C-terminal domain"/>
    <property type="match status" value="1"/>
</dbReference>
<proteinExistence type="predicted"/>
<dbReference type="InterPro" id="IPR009057">
    <property type="entry name" value="Homeodomain-like_sf"/>
</dbReference>